<dbReference type="PANTHER" id="PTHR46230:SF7">
    <property type="entry name" value="BOLA-LIKE PROTEIN 1"/>
    <property type="match status" value="1"/>
</dbReference>
<gene>
    <name evidence="2" type="ORF">IFO67_06275</name>
</gene>
<comment type="caution">
    <text evidence="2">The sequence shown here is derived from an EMBL/GenBank/DDBJ whole genome shotgun (WGS) entry which is preliminary data.</text>
</comment>
<comment type="similarity">
    <text evidence="1">Belongs to the BolA/IbaG family.</text>
</comment>
<dbReference type="Pfam" id="PF01722">
    <property type="entry name" value="BolA"/>
    <property type="match status" value="1"/>
</dbReference>
<keyword evidence="3" id="KW-1185">Reference proteome</keyword>
<organism evidence="2 3">
    <name type="scientific">Thauera sedimentorum</name>
    <dbReference type="NCBI Taxonomy" id="2767595"/>
    <lineage>
        <taxon>Bacteria</taxon>
        <taxon>Pseudomonadati</taxon>
        <taxon>Pseudomonadota</taxon>
        <taxon>Betaproteobacteria</taxon>
        <taxon>Rhodocyclales</taxon>
        <taxon>Zoogloeaceae</taxon>
        <taxon>Thauera</taxon>
    </lineage>
</organism>
<dbReference type="SUPFAM" id="SSF82657">
    <property type="entry name" value="BolA-like"/>
    <property type="match status" value="1"/>
</dbReference>
<dbReference type="Gene3D" id="3.30.300.90">
    <property type="entry name" value="BolA-like"/>
    <property type="match status" value="1"/>
</dbReference>
<dbReference type="Proteomes" id="UP000603602">
    <property type="component" value="Unassembled WGS sequence"/>
</dbReference>
<protein>
    <submittedName>
        <fullName evidence="2">BolA family transcriptional regulator</fullName>
    </submittedName>
</protein>
<sequence>MNVPEQIRERLLQALQPVSLDIGDDSALHAGHAGARSGGGHYRVDVVSDAFAGKNRVARQRMIYEALGTMMQHEIHALAIRARTAEEAANQPTDKETR</sequence>
<dbReference type="RefSeq" id="WP_187717263.1">
    <property type="nucleotide sequence ID" value="NZ_JACTAH010000001.1"/>
</dbReference>
<accession>A0ABR9B823</accession>
<evidence type="ECO:0000256" key="1">
    <source>
        <dbReference type="RuleBase" id="RU003860"/>
    </source>
</evidence>
<reference evidence="3" key="1">
    <citation type="submission" date="2023-07" db="EMBL/GenBank/DDBJ databases">
        <title>Thauera sp. CAU 1555 isolated from sand of Yaerae Beach.</title>
        <authorList>
            <person name="Kim W."/>
        </authorList>
    </citation>
    <scope>NUCLEOTIDE SEQUENCE [LARGE SCALE GENOMIC DNA]</scope>
    <source>
        <strain evidence="3">CAU 1555</strain>
    </source>
</reference>
<dbReference type="InterPro" id="IPR036065">
    <property type="entry name" value="BolA-like_sf"/>
</dbReference>
<evidence type="ECO:0000313" key="2">
    <source>
        <dbReference type="EMBL" id="MBD8502485.1"/>
    </source>
</evidence>
<name>A0ABR9B823_9RHOO</name>
<dbReference type="PANTHER" id="PTHR46230">
    <property type="match status" value="1"/>
</dbReference>
<proteinExistence type="inferred from homology"/>
<dbReference type="PIRSF" id="PIRSF003113">
    <property type="entry name" value="BolA"/>
    <property type="match status" value="1"/>
</dbReference>
<dbReference type="EMBL" id="JACYTO010000001">
    <property type="protein sequence ID" value="MBD8502485.1"/>
    <property type="molecule type" value="Genomic_DNA"/>
</dbReference>
<dbReference type="InterPro" id="IPR002634">
    <property type="entry name" value="BolA"/>
</dbReference>
<evidence type="ECO:0000313" key="3">
    <source>
        <dbReference type="Proteomes" id="UP000603602"/>
    </source>
</evidence>